<dbReference type="PANTHER" id="PTHR43090:SF2">
    <property type="entry name" value="1-(5-PHOSPHORIBOSYL)-5-[(5-PHOSPHORIBOSYLAMINO)METHYLIDENEAMINO] IMIDAZOLE-4-CARBOXAMIDE ISOMERASE"/>
    <property type="match status" value="1"/>
</dbReference>
<evidence type="ECO:0000313" key="15">
    <source>
        <dbReference type="EMBL" id="MBH1941448.1"/>
    </source>
</evidence>
<sequence length="239" mass="25969">MKLFPAIDIKNGQCVRLRQGSFRDILVYSKMPLKIAKKWEACGASFIHIVDLDGALVGHSVNDEVIKSIVKEVKIPIQVGGGIRTIKDIENKLSLGIDRVIIGTKAVKDPGFIKEAVLTFGADKIIIGIDAKDGMVAIEGWEKLSNYQAVSLALDMKKIGINTIVYTDISKDGMLQGPNTAHTKEMVEATGLNIIASGGISSLKDLEVLQEARVYGAIIGKALYENKVDLKKAVTMFEK</sequence>
<organism evidence="15 16">
    <name type="scientific">Mobilitalea sibirica</name>
    <dbReference type="NCBI Taxonomy" id="1462919"/>
    <lineage>
        <taxon>Bacteria</taxon>
        <taxon>Bacillati</taxon>
        <taxon>Bacillota</taxon>
        <taxon>Clostridia</taxon>
        <taxon>Lachnospirales</taxon>
        <taxon>Lachnospiraceae</taxon>
        <taxon>Mobilitalea</taxon>
    </lineage>
</organism>
<dbReference type="FunFam" id="3.20.20.70:FF:000009">
    <property type="entry name" value="1-(5-phosphoribosyl)-5-[(5-phosphoribosylamino)methylideneamino] imidazole-4-carboxamide isomerase"/>
    <property type="match status" value="1"/>
</dbReference>
<evidence type="ECO:0000256" key="8">
    <source>
        <dbReference type="ARBA" id="ARBA00022605"/>
    </source>
</evidence>
<feature type="active site" description="Proton acceptor" evidence="12">
    <location>
        <position position="8"/>
    </location>
</feature>
<keyword evidence="16" id="KW-1185">Reference proteome</keyword>
<keyword evidence="9 12" id="KW-0368">Histidine biosynthesis</keyword>
<dbReference type="RefSeq" id="WP_197661662.1">
    <property type="nucleotide sequence ID" value="NZ_JAEAGR010000011.1"/>
</dbReference>
<dbReference type="NCBIfam" id="NF010112">
    <property type="entry name" value="PRK13585.1"/>
    <property type="match status" value="1"/>
</dbReference>
<feature type="active site" description="Proton donor" evidence="12">
    <location>
        <position position="130"/>
    </location>
</feature>
<dbReference type="AlphaFoldDB" id="A0A8J7L022"/>
<evidence type="ECO:0000256" key="6">
    <source>
        <dbReference type="ARBA" id="ARBA00018464"/>
    </source>
</evidence>
<dbReference type="CDD" id="cd04732">
    <property type="entry name" value="HisA"/>
    <property type="match status" value="1"/>
</dbReference>
<evidence type="ECO:0000256" key="10">
    <source>
        <dbReference type="ARBA" id="ARBA00023235"/>
    </source>
</evidence>
<keyword evidence="7 12" id="KW-0963">Cytoplasm</keyword>
<comment type="subcellular location">
    <subcellularLocation>
        <location evidence="2 12 14">Cytoplasm</location>
    </subcellularLocation>
</comment>
<evidence type="ECO:0000256" key="4">
    <source>
        <dbReference type="ARBA" id="ARBA00009667"/>
    </source>
</evidence>
<accession>A0A8J7L022</accession>
<proteinExistence type="inferred from homology"/>
<dbReference type="Gene3D" id="3.20.20.70">
    <property type="entry name" value="Aldolase class I"/>
    <property type="match status" value="1"/>
</dbReference>
<dbReference type="InterPro" id="IPR044524">
    <property type="entry name" value="Isoase_HisA-like"/>
</dbReference>
<comment type="catalytic activity">
    <reaction evidence="1 12 14">
        <text>1-(5-phospho-beta-D-ribosyl)-5-[(5-phospho-beta-D-ribosylamino)methylideneamino]imidazole-4-carboxamide = 5-[(5-phospho-1-deoxy-D-ribulos-1-ylimino)methylamino]-1-(5-phospho-beta-D-ribosyl)imidazole-4-carboxamide</text>
        <dbReference type="Rhea" id="RHEA:15469"/>
        <dbReference type="ChEBI" id="CHEBI:58435"/>
        <dbReference type="ChEBI" id="CHEBI:58525"/>
        <dbReference type="EC" id="5.3.1.16"/>
    </reaction>
</comment>
<comment type="similarity">
    <text evidence="4 12 13">Belongs to the HisA/HisF family.</text>
</comment>
<dbReference type="GO" id="GO:0000105">
    <property type="term" value="P:L-histidine biosynthetic process"/>
    <property type="evidence" value="ECO:0007669"/>
    <property type="project" value="UniProtKB-UniRule"/>
</dbReference>
<dbReference type="InterPro" id="IPR023016">
    <property type="entry name" value="HisA/PriA"/>
</dbReference>
<evidence type="ECO:0000256" key="5">
    <source>
        <dbReference type="ARBA" id="ARBA00012550"/>
    </source>
</evidence>
<evidence type="ECO:0000256" key="3">
    <source>
        <dbReference type="ARBA" id="ARBA00005133"/>
    </source>
</evidence>
<reference evidence="15" key="1">
    <citation type="submission" date="2020-12" db="EMBL/GenBank/DDBJ databases">
        <title>M. sibirica DSM 26468T genome.</title>
        <authorList>
            <person name="Thieme N."/>
            <person name="Rettenmaier R."/>
            <person name="Zverlov V."/>
            <person name="Liebl W."/>
        </authorList>
    </citation>
    <scope>NUCLEOTIDE SEQUENCE</scope>
    <source>
        <strain evidence="15">DSM 26468</strain>
    </source>
</reference>
<dbReference type="NCBIfam" id="TIGR00007">
    <property type="entry name" value="1-(5-phosphoribosyl)-5-[(5-phosphoribosylamino)methylideneamino]imidazole-4-carboxamide isomerase"/>
    <property type="match status" value="1"/>
</dbReference>
<dbReference type="UniPathway" id="UPA00031">
    <property type="reaction ID" value="UER00009"/>
</dbReference>
<evidence type="ECO:0000256" key="7">
    <source>
        <dbReference type="ARBA" id="ARBA00022490"/>
    </source>
</evidence>
<dbReference type="InterPro" id="IPR011060">
    <property type="entry name" value="RibuloseP-bd_barrel"/>
</dbReference>
<dbReference type="EC" id="5.3.1.16" evidence="5 12"/>
<protein>
    <recommendedName>
        <fullName evidence="6 12">1-(5-phosphoribosyl)-5-[(5-phosphoribosylamino)methylideneamino] imidazole-4-carboxamide isomerase</fullName>
        <ecNumber evidence="5 12">5.3.1.16</ecNumber>
    </recommendedName>
    <alternativeName>
        <fullName evidence="11 12">Phosphoribosylformimino-5-aminoimidazole carboxamide ribotide isomerase</fullName>
    </alternativeName>
</protein>
<dbReference type="PANTHER" id="PTHR43090">
    <property type="entry name" value="1-(5-PHOSPHORIBOSYL)-5-[(5-PHOSPHORIBOSYLAMINO)METHYLIDENEAMINO] IMIDAZOLE-4-CARBOXAMIDE ISOMERASE"/>
    <property type="match status" value="1"/>
</dbReference>
<evidence type="ECO:0000256" key="11">
    <source>
        <dbReference type="ARBA" id="ARBA00030547"/>
    </source>
</evidence>
<evidence type="ECO:0000256" key="14">
    <source>
        <dbReference type="RuleBase" id="RU003658"/>
    </source>
</evidence>
<evidence type="ECO:0000256" key="9">
    <source>
        <dbReference type="ARBA" id="ARBA00023102"/>
    </source>
</evidence>
<evidence type="ECO:0000256" key="12">
    <source>
        <dbReference type="HAMAP-Rule" id="MF_01014"/>
    </source>
</evidence>
<dbReference type="HAMAP" id="MF_01014">
    <property type="entry name" value="HisA"/>
    <property type="match status" value="1"/>
</dbReference>
<comment type="pathway">
    <text evidence="3 12 14">Amino-acid biosynthesis; L-histidine biosynthesis; L-histidine from 5-phospho-alpha-D-ribose 1-diphosphate: step 4/9.</text>
</comment>
<dbReference type="Pfam" id="PF00977">
    <property type="entry name" value="His_biosynth"/>
    <property type="match status" value="1"/>
</dbReference>
<dbReference type="InterPro" id="IPR006062">
    <property type="entry name" value="His_biosynth"/>
</dbReference>
<name>A0A8J7L022_9FIRM</name>
<comment type="caution">
    <text evidence="15">The sequence shown here is derived from an EMBL/GenBank/DDBJ whole genome shotgun (WGS) entry which is preliminary data.</text>
</comment>
<dbReference type="Proteomes" id="UP000623269">
    <property type="component" value="Unassembled WGS sequence"/>
</dbReference>
<keyword evidence="10 12" id="KW-0413">Isomerase</keyword>
<dbReference type="InterPro" id="IPR006063">
    <property type="entry name" value="HisA_bact_arch"/>
</dbReference>
<dbReference type="EMBL" id="JAEAGR010000011">
    <property type="protein sequence ID" value="MBH1941448.1"/>
    <property type="molecule type" value="Genomic_DNA"/>
</dbReference>
<evidence type="ECO:0000256" key="13">
    <source>
        <dbReference type="RuleBase" id="RU003657"/>
    </source>
</evidence>
<dbReference type="InterPro" id="IPR013785">
    <property type="entry name" value="Aldolase_TIM"/>
</dbReference>
<evidence type="ECO:0000256" key="2">
    <source>
        <dbReference type="ARBA" id="ARBA00004496"/>
    </source>
</evidence>
<evidence type="ECO:0000256" key="1">
    <source>
        <dbReference type="ARBA" id="ARBA00000901"/>
    </source>
</evidence>
<dbReference type="GO" id="GO:0003949">
    <property type="term" value="F:1-(5-phosphoribosyl)-5-[(5-phosphoribosylamino)methylideneamino]imidazole-4-carboxamide isomerase activity"/>
    <property type="evidence" value="ECO:0007669"/>
    <property type="project" value="UniProtKB-UniRule"/>
</dbReference>
<dbReference type="GO" id="GO:0005737">
    <property type="term" value="C:cytoplasm"/>
    <property type="evidence" value="ECO:0007669"/>
    <property type="project" value="UniProtKB-SubCell"/>
</dbReference>
<gene>
    <name evidence="12 15" type="primary">hisA</name>
    <name evidence="15" type="ORF">I5677_11145</name>
</gene>
<keyword evidence="8 12" id="KW-0028">Amino-acid biosynthesis</keyword>
<evidence type="ECO:0000313" key="16">
    <source>
        <dbReference type="Proteomes" id="UP000623269"/>
    </source>
</evidence>
<dbReference type="SUPFAM" id="SSF51366">
    <property type="entry name" value="Ribulose-phoshate binding barrel"/>
    <property type="match status" value="1"/>
</dbReference>
<dbReference type="GO" id="GO:0000162">
    <property type="term" value="P:L-tryptophan biosynthetic process"/>
    <property type="evidence" value="ECO:0007669"/>
    <property type="project" value="TreeGrafter"/>
</dbReference>